<dbReference type="GO" id="GO:0045936">
    <property type="term" value="P:negative regulation of phosphate metabolic process"/>
    <property type="evidence" value="ECO:0007669"/>
    <property type="project" value="InterPro"/>
</dbReference>
<dbReference type="InterPro" id="IPR026022">
    <property type="entry name" value="PhoU_dom"/>
</dbReference>
<dbReference type="SUPFAM" id="SSF89447">
    <property type="entry name" value="AbrB/MazE/MraZ-like"/>
    <property type="match status" value="1"/>
</dbReference>
<evidence type="ECO:0000313" key="2">
    <source>
        <dbReference type="EMBL" id="HHK67781.1"/>
    </source>
</evidence>
<dbReference type="InterPro" id="IPR037914">
    <property type="entry name" value="SpoVT-AbrB_sf"/>
</dbReference>
<accession>A0A7C5LBJ6</accession>
<dbReference type="PANTHER" id="PTHR42930:SF2">
    <property type="entry name" value="PHOU DOMAIN-CONTAINING PROTEIN"/>
    <property type="match status" value="1"/>
</dbReference>
<sequence>MVTAVEIRRSVQFTGGSSYTVTLPKNWVKRMGIRKGSLVSIKPTEDGGILLYPENIDVKHESEVELPLGQHIGQLIVGAYLYGYTLIKIRSPTPMTDEEFEKIKKVVRGLAGAEIVDETPTKIEVQVVLDKELVAPEKMLRRQHVLVLGMLENAVDALVKRNSSLARLVAQRDEEVDRLYFTLVRVIRSALIDPVLAKKLNTTPLALLDLRVAAKFIEDAGDQAAEISKIATKSNKDLDDESLRELKTLGGLILSMEVGPLDAFFSQDVDKIARITGIRSEFLKRGESFIRRTPYTMNSFTIFKVYSHLSRICEDFSDIAELGLPLKT</sequence>
<proteinExistence type="predicted"/>
<dbReference type="SMART" id="SM00966">
    <property type="entry name" value="SpoVT_AbrB"/>
    <property type="match status" value="1"/>
</dbReference>
<comment type="caution">
    <text evidence="2">The sequence shown here is derived from an EMBL/GenBank/DDBJ whole genome shotgun (WGS) entry which is preliminary data.</text>
</comment>
<protein>
    <submittedName>
        <fullName evidence="2">Phosphate uptake regulator PhoU</fullName>
    </submittedName>
</protein>
<dbReference type="SUPFAM" id="SSF109755">
    <property type="entry name" value="PhoU-like"/>
    <property type="match status" value="1"/>
</dbReference>
<dbReference type="EMBL" id="DRWN01000013">
    <property type="protein sequence ID" value="HHK67781.1"/>
    <property type="molecule type" value="Genomic_DNA"/>
</dbReference>
<evidence type="ECO:0000259" key="1">
    <source>
        <dbReference type="SMART" id="SM00966"/>
    </source>
</evidence>
<dbReference type="PANTHER" id="PTHR42930">
    <property type="entry name" value="PHOSPHATE-SPECIFIC TRANSPORT SYSTEM ACCESSORY PROTEIN PHOU"/>
    <property type="match status" value="1"/>
</dbReference>
<dbReference type="Pfam" id="PF04014">
    <property type="entry name" value="MazE_antitoxin"/>
    <property type="match status" value="1"/>
</dbReference>
<dbReference type="InterPro" id="IPR028366">
    <property type="entry name" value="PhoU"/>
</dbReference>
<organism evidence="2">
    <name type="scientific">Caldiarchaeum subterraneum</name>
    <dbReference type="NCBI Taxonomy" id="311458"/>
    <lineage>
        <taxon>Archaea</taxon>
        <taxon>Nitrososphaerota</taxon>
        <taxon>Candidatus Caldarchaeales</taxon>
        <taxon>Candidatus Caldarchaeaceae</taxon>
        <taxon>Candidatus Caldarchaeum</taxon>
    </lineage>
</organism>
<dbReference type="Gene3D" id="1.20.58.220">
    <property type="entry name" value="Phosphate transport system protein phou homolog 2, domain 2"/>
    <property type="match status" value="1"/>
</dbReference>
<gene>
    <name evidence="2" type="ORF">ENM11_01315</name>
</gene>
<dbReference type="GO" id="GO:0003677">
    <property type="term" value="F:DNA binding"/>
    <property type="evidence" value="ECO:0007669"/>
    <property type="project" value="InterPro"/>
</dbReference>
<dbReference type="Pfam" id="PF01895">
    <property type="entry name" value="PhoU"/>
    <property type="match status" value="1"/>
</dbReference>
<dbReference type="GO" id="GO:0030643">
    <property type="term" value="P:intracellular phosphate ion homeostasis"/>
    <property type="evidence" value="ECO:0007669"/>
    <property type="project" value="InterPro"/>
</dbReference>
<reference evidence="2" key="1">
    <citation type="journal article" date="2020" name="mSystems">
        <title>Genome- and Community-Level Interaction Insights into Carbon Utilization and Element Cycling Functions of Hydrothermarchaeota in Hydrothermal Sediment.</title>
        <authorList>
            <person name="Zhou Z."/>
            <person name="Liu Y."/>
            <person name="Xu W."/>
            <person name="Pan J."/>
            <person name="Luo Z.H."/>
            <person name="Li M."/>
        </authorList>
    </citation>
    <scope>NUCLEOTIDE SEQUENCE [LARGE SCALE GENOMIC DNA]</scope>
    <source>
        <strain evidence="2">SpSt-1056</strain>
    </source>
</reference>
<name>A0A7C5LBJ6_CALS0</name>
<dbReference type="AlphaFoldDB" id="A0A7C5LBJ6"/>
<feature type="domain" description="SpoVT-AbrB" evidence="1">
    <location>
        <begin position="13"/>
        <end position="59"/>
    </location>
</feature>
<dbReference type="InterPro" id="IPR007159">
    <property type="entry name" value="SpoVT-AbrB_dom"/>
</dbReference>
<dbReference type="InterPro" id="IPR038078">
    <property type="entry name" value="PhoU-like_sf"/>
</dbReference>